<keyword evidence="3" id="KW-1185">Reference proteome</keyword>
<name>A0ABQ9HS85_9NEOP</name>
<protein>
    <submittedName>
        <fullName evidence="2">Uncharacterized protein</fullName>
    </submittedName>
</protein>
<evidence type="ECO:0000313" key="3">
    <source>
        <dbReference type="Proteomes" id="UP001159363"/>
    </source>
</evidence>
<comment type="caution">
    <text evidence="2">The sequence shown here is derived from an EMBL/GenBank/DDBJ whole genome shotgun (WGS) entry which is preliminary data.</text>
</comment>
<dbReference type="EMBL" id="JARBHB010000004">
    <property type="protein sequence ID" value="KAJ8887250.1"/>
    <property type="molecule type" value="Genomic_DNA"/>
</dbReference>
<gene>
    <name evidence="2" type="ORF">PR048_013465</name>
</gene>
<accession>A0ABQ9HS85</accession>
<sequence length="412" mass="45936">MFYKHPGWPTEVAPFWVLARRLPVLANGDHTKMYLHPPTSGTIPTYEIERSSRYANRGPLWSGVGQDFGYDEGKWVCRLECVKAWPQYILHKNATLTDAHILELQSMLHTHSTRLPPMLTWFNPRPGHSRIFASGNSAGRCRSPASFLGDLPFPPPLHSGVAPISHHLILIGYQYLVRHITTWFSQNHDDKSYPNLFARSLFNVPQIREHVEEILSVNIQRAENLPRSGRGTNPGPFDERSAILPQSYGSRAIMQLIKATVVERLARSHLTKANRAQSPAGSPDSRKWESCRTMPLVGGFSRGSPAFPPLHSSAAPNSLQSPSSALKISMLRAAQITSITLLSSNTLNFPREITPEKRTAAIVMRPARRSVNSRRQKVLKALLQGCPPKNAPRSVSWAGFHACVSLLPGHTR</sequence>
<proteinExistence type="predicted"/>
<organism evidence="2 3">
    <name type="scientific">Dryococelus australis</name>
    <dbReference type="NCBI Taxonomy" id="614101"/>
    <lineage>
        <taxon>Eukaryota</taxon>
        <taxon>Metazoa</taxon>
        <taxon>Ecdysozoa</taxon>
        <taxon>Arthropoda</taxon>
        <taxon>Hexapoda</taxon>
        <taxon>Insecta</taxon>
        <taxon>Pterygota</taxon>
        <taxon>Neoptera</taxon>
        <taxon>Polyneoptera</taxon>
        <taxon>Phasmatodea</taxon>
        <taxon>Verophasmatodea</taxon>
        <taxon>Anareolatae</taxon>
        <taxon>Phasmatidae</taxon>
        <taxon>Eurycanthinae</taxon>
        <taxon>Dryococelus</taxon>
    </lineage>
</organism>
<feature type="non-terminal residue" evidence="2">
    <location>
        <position position="412"/>
    </location>
</feature>
<feature type="region of interest" description="Disordered" evidence="1">
    <location>
        <begin position="270"/>
        <end position="289"/>
    </location>
</feature>
<evidence type="ECO:0000256" key="1">
    <source>
        <dbReference type="SAM" id="MobiDB-lite"/>
    </source>
</evidence>
<reference evidence="2 3" key="1">
    <citation type="submission" date="2023-02" db="EMBL/GenBank/DDBJ databases">
        <title>LHISI_Scaffold_Assembly.</title>
        <authorList>
            <person name="Stuart O.P."/>
            <person name="Cleave R."/>
            <person name="Magrath M.J.L."/>
            <person name="Mikheyev A.S."/>
        </authorList>
    </citation>
    <scope>NUCLEOTIDE SEQUENCE [LARGE SCALE GENOMIC DNA]</scope>
    <source>
        <strain evidence="2">Daus_M_001</strain>
        <tissue evidence="2">Leg muscle</tissue>
    </source>
</reference>
<evidence type="ECO:0000313" key="2">
    <source>
        <dbReference type="EMBL" id="KAJ8887250.1"/>
    </source>
</evidence>
<dbReference type="Proteomes" id="UP001159363">
    <property type="component" value="Chromosome X"/>
</dbReference>